<sequence>MLIYTELMRVGNLNYAVISVTTGAPVLAVLCSHLAYLSAEWPVRHWWLELGSPFFYMFVASAALLFVLFVLLSCSVTRRLSALRAAKLSASEAAGLDSRSGLVCRASTLFVASAAMQASSLAFVNLPEEGGAAGPGAGPIAFGSSAAVLGVLIVFCYAVRPEAPCGPVRSPPHRGKAKEATKEDNDGSLTFFTKQDANAESEGGAPLDLIRKGGAPHSLQQAESVGAVHTAVWGPYEGAYCMPEGVATRVCVELIAGLPTLTTVALPLGDEVFAGGMPAVMRCNLESGAMLSGAGGAIGAVGAIGAIGPLPCAAVGSTVAPGPSPDGATYTTTSFVIGDPGPIAMPPVTTVPVITVTRTDQEQAPVQDADMLNRISQDLDYLLNRTPPPAQPQGPPPPTAPALPTMPTMPVSILRRRPSCTMTIQEAVQEEDEEEAEAEVQGNLVVA</sequence>
<evidence type="ECO:0000256" key="2">
    <source>
        <dbReference type="SAM" id="Phobius"/>
    </source>
</evidence>
<dbReference type="KEGG" id="foc:113214562"/>
<feature type="transmembrane region" description="Helical" evidence="2">
    <location>
        <begin position="55"/>
        <end position="81"/>
    </location>
</feature>
<feature type="region of interest" description="Disordered" evidence="1">
    <location>
        <begin position="382"/>
        <end position="404"/>
    </location>
</feature>
<dbReference type="GeneID" id="113214562"/>
<keyword evidence="3" id="KW-1185">Reference proteome</keyword>
<keyword evidence="2" id="KW-0812">Transmembrane</keyword>
<organism evidence="3 4">
    <name type="scientific">Frankliniella occidentalis</name>
    <name type="common">Western flower thrips</name>
    <name type="synonym">Euthrips occidentalis</name>
    <dbReference type="NCBI Taxonomy" id="133901"/>
    <lineage>
        <taxon>Eukaryota</taxon>
        <taxon>Metazoa</taxon>
        <taxon>Ecdysozoa</taxon>
        <taxon>Arthropoda</taxon>
        <taxon>Hexapoda</taxon>
        <taxon>Insecta</taxon>
        <taxon>Pterygota</taxon>
        <taxon>Neoptera</taxon>
        <taxon>Paraneoptera</taxon>
        <taxon>Thysanoptera</taxon>
        <taxon>Terebrantia</taxon>
        <taxon>Thripoidea</taxon>
        <taxon>Thripidae</taxon>
        <taxon>Frankliniella</taxon>
    </lineage>
</organism>
<evidence type="ECO:0000313" key="3">
    <source>
        <dbReference type="Proteomes" id="UP000504606"/>
    </source>
</evidence>
<name>A0A9C6XB72_FRAOC</name>
<dbReference type="Proteomes" id="UP000504606">
    <property type="component" value="Unplaced"/>
</dbReference>
<feature type="transmembrane region" description="Helical" evidence="2">
    <location>
        <begin position="102"/>
        <end position="124"/>
    </location>
</feature>
<keyword evidence="2" id="KW-0472">Membrane</keyword>
<reference evidence="4" key="1">
    <citation type="submission" date="2025-08" db="UniProtKB">
        <authorList>
            <consortium name="RefSeq"/>
        </authorList>
    </citation>
    <scope>IDENTIFICATION</scope>
    <source>
        <tissue evidence="4">Whole organism</tissue>
    </source>
</reference>
<dbReference type="OrthoDB" id="6138650at2759"/>
<gene>
    <name evidence="4" type="primary">LOC113214562</name>
</gene>
<protein>
    <submittedName>
        <fullName evidence="4">Uncharacterized protein LOC113214562 isoform X1</fullName>
    </submittedName>
</protein>
<feature type="compositionally biased region" description="Pro residues" evidence="1">
    <location>
        <begin position="386"/>
        <end position="401"/>
    </location>
</feature>
<accession>A0A9C6XB72</accession>
<feature type="transmembrane region" description="Helical" evidence="2">
    <location>
        <begin position="12"/>
        <end position="35"/>
    </location>
</feature>
<evidence type="ECO:0000256" key="1">
    <source>
        <dbReference type="SAM" id="MobiDB-lite"/>
    </source>
</evidence>
<feature type="transmembrane region" description="Helical" evidence="2">
    <location>
        <begin position="136"/>
        <end position="159"/>
    </location>
</feature>
<proteinExistence type="predicted"/>
<evidence type="ECO:0000313" key="4">
    <source>
        <dbReference type="RefSeq" id="XP_052132739.1"/>
    </source>
</evidence>
<dbReference type="AlphaFoldDB" id="A0A9C6XB72"/>
<keyword evidence="2" id="KW-1133">Transmembrane helix</keyword>
<dbReference type="RefSeq" id="XP_052132739.1">
    <property type="nucleotide sequence ID" value="XM_052276779.1"/>
</dbReference>